<dbReference type="AlphaFoldDB" id="A0AAD7VYS2"/>
<comment type="caution">
    <text evidence="1">The sequence shown here is derived from an EMBL/GenBank/DDBJ whole genome shotgun (WGS) entry which is preliminary data.</text>
</comment>
<evidence type="ECO:0000313" key="2">
    <source>
        <dbReference type="Proteomes" id="UP001221898"/>
    </source>
</evidence>
<reference evidence="1" key="1">
    <citation type="journal article" date="2023" name="Science">
        <title>Genome structures resolve the early diversification of teleost fishes.</title>
        <authorList>
            <person name="Parey E."/>
            <person name="Louis A."/>
            <person name="Montfort J."/>
            <person name="Bouchez O."/>
            <person name="Roques C."/>
            <person name="Iampietro C."/>
            <person name="Lluch J."/>
            <person name="Castinel A."/>
            <person name="Donnadieu C."/>
            <person name="Desvignes T."/>
            <person name="Floi Bucao C."/>
            <person name="Jouanno E."/>
            <person name="Wen M."/>
            <person name="Mejri S."/>
            <person name="Dirks R."/>
            <person name="Jansen H."/>
            <person name="Henkel C."/>
            <person name="Chen W.J."/>
            <person name="Zahm M."/>
            <person name="Cabau C."/>
            <person name="Klopp C."/>
            <person name="Thompson A.W."/>
            <person name="Robinson-Rechavi M."/>
            <person name="Braasch I."/>
            <person name="Lecointre G."/>
            <person name="Bobe J."/>
            <person name="Postlethwait J.H."/>
            <person name="Berthelot C."/>
            <person name="Roest Crollius H."/>
            <person name="Guiguen Y."/>
        </authorList>
    </citation>
    <scope>NUCLEOTIDE SEQUENCE</scope>
    <source>
        <strain evidence="1">NC1722</strain>
    </source>
</reference>
<protein>
    <submittedName>
        <fullName evidence="1">Uncharacterized protein</fullName>
    </submittedName>
</protein>
<keyword evidence="2" id="KW-1185">Reference proteome</keyword>
<proteinExistence type="predicted"/>
<evidence type="ECO:0000313" key="1">
    <source>
        <dbReference type="EMBL" id="KAJ8362045.1"/>
    </source>
</evidence>
<dbReference type="EMBL" id="JAINUG010000785">
    <property type="protein sequence ID" value="KAJ8362045.1"/>
    <property type="molecule type" value="Genomic_DNA"/>
</dbReference>
<organism evidence="1 2">
    <name type="scientific">Aldrovandia affinis</name>
    <dbReference type="NCBI Taxonomy" id="143900"/>
    <lineage>
        <taxon>Eukaryota</taxon>
        <taxon>Metazoa</taxon>
        <taxon>Chordata</taxon>
        <taxon>Craniata</taxon>
        <taxon>Vertebrata</taxon>
        <taxon>Euteleostomi</taxon>
        <taxon>Actinopterygii</taxon>
        <taxon>Neopterygii</taxon>
        <taxon>Teleostei</taxon>
        <taxon>Notacanthiformes</taxon>
        <taxon>Halosauridae</taxon>
        <taxon>Aldrovandia</taxon>
    </lineage>
</organism>
<gene>
    <name evidence="1" type="ORF">AAFF_G00400110</name>
</gene>
<dbReference type="Proteomes" id="UP001221898">
    <property type="component" value="Unassembled WGS sequence"/>
</dbReference>
<accession>A0AAD7VYS2</accession>
<sequence>MPRQHRWRGTHGEPRARKALRRVHPHTNRILSAEVEGTAGRLQPRGEGDLLVHPLRDLLGTHPTVDGAEEEIPAVLTNLEIGRGPFTATEFATVKSTPEGRKKCWTGRYPLGGP</sequence>
<name>A0AAD7VYS2_9TELE</name>